<gene>
    <name evidence="1" type="ORF">WJX84_006459</name>
</gene>
<keyword evidence="2" id="KW-1185">Reference proteome</keyword>
<name>A0AAW1RGY1_9CHLO</name>
<dbReference type="EMBL" id="JALJOV010002210">
    <property type="protein sequence ID" value="KAK9832761.1"/>
    <property type="molecule type" value="Genomic_DNA"/>
</dbReference>
<evidence type="ECO:0000313" key="1">
    <source>
        <dbReference type="EMBL" id="KAK9832761.1"/>
    </source>
</evidence>
<evidence type="ECO:0000313" key="2">
    <source>
        <dbReference type="Proteomes" id="UP001485043"/>
    </source>
</evidence>
<reference evidence="1 2" key="1">
    <citation type="journal article" date="2024" name="Nat. Commun.">
        <title>Phylogenomics reveals the evolutionary origins of lichenization in chlorophyte algae.</title>
        <authorList>
            <person name="Puginier C."/>
            <person name="Libourel C."/>
            <person name="Otte J."/>
            <person name="Skaloud P."/>
            <person name="Haon M."/>
            <person name="Grisel S."/>
            <person name="Petersen M."/>
            <person name="Berrin J.G."/>
            <person name="Delaux P.M."/>
            <person name="Dal Grande F."/>
            <person name="Keller J."/>
        </authorList>
    </citation>
    <scope>NUCLEOTIDE SEQUENCE [LARGE SCALE GENOMIC DNA]</scope>
    <source>
        <strain evidence="1 2">SAG 2523</strain>
    </source>
</reference>
<dbReference type="AlphaFoldDB" id="A0AAW1RGY1"/>
<organism evidence="1 2">
    <name type="scientific">Apatococcus fuscideae</name>
    <dbReference type="NCBI Taxonomy" id="2026836"/>
    <lineage>
        <taxon>Eukaryota</taxon>
        <taxon>Viridiplantae</taxon>
        <taxon>Chlorophyta</taxon>
        <taxon>core chlorophytes</taxon>
        <taxon>Trebouxiophyceae</taxon>
        <taxon>Chlorellales</taxon>
        <taxon>Chlorellaceae</taxon>
        <taxon>Apatococcus</taxon>
    </lineage>
</organism>
<accession>A0AAW1RGY1</accession>
<protein>
    <submittedName>
        <fullName evidence="1">Uncharacterized protein</fullName>
    </submittedName>
</protein>
<dbReference type="Proteomes" id="UP001485043">
    <property type="component" value="Unassembled WGS sequence"/>
</dbReference>
<proteinExistence type="predicted"/>
<sequence length="147" mass="16607">MQISVLSNLGIHSPFRSPFQQSYVWHATPMMPGQMHQQPLGVPSRIFRRETPRKIQQSRIPARVSLRLLGYEISIRQLIKDVEWVEGPRRWAGLRPGHAQRIKRPLPWHTGTHCAPPPPTFPPAGPFSPHGLVVGRMPAKVKTPLAS</sequence>
<comment type="caution">
    <text evidence="1">The sequence shown here is derived from an EMBL/GenBank/DDBJ whole genome shotgun (WGS) entry which is preliminary data.</text>
</comment>